<dbReference type="OrthoDB" id="5769983at2"/>
<gene>
    <name evidence="1" type="ORF">ESZ26_08520</name>
    <name evidence="2" type="ORF">ESZ27_17130</name>
</gene>
<evidence type="ECO:0000313" key="1">
    <source>
        <dbReference type="EMBL" id="TWX60147.1"/>
    </source>
</evidence>
<dbReference type="AlphaFoldDB" id="A0A5C6Q3A6"/>
<proteinExistence type="predicted"/>
<evidence type="ECO:0000313" key="4">
    <source>
        <dbReference type="Proteomes" id="UP000321917"/>
    </source>
</evidence>
<comment type="caution">
    <text evidence="2">The sequence shown here is derived from an EMBL/GenBank/DDBJ whole genome shotgun (WGS) entry which is preliminary data.</text>
</comment>
<protein>
    <submittedName>
        <fullName evidence="2">Uncharacterized protein</fullName>
    </submittedName>
</protein>
<dbReference type="RefSeq" id="WP_146799325.1">
    <property type="nucleotide sequence ID" value="NZ_VOLP01000011.1"/>
</dbReference>
<sequence>MLNLRTVNLSSQLACSLKTLLVAFTLVNINLAMAEENAMVTIATMSDARVFAEFTHETPAVINYFTKSSEAEVINFYQKEYGQPLNQERKRGRLTITFNQELHSIRVVISQQNRLRQVDVIVEENNSK</sequence>
<dbReference type="Proteomes" id="UP000321917">
    <property type="component" value="Unassembled WGS sequence"/>
</dbReference>
<accession>A0A5C6Q3A6</accession>
<evidence type="ECO:0000313" key="3">
    <source>
        <dbReference type="Proteomes" id="UP000321525"/>
    </source>
</evidence>
<keyword evidence="3" id="KW-1185">Reference proteome</keyword>
<name>A0A5C6Q3A6_9GAMM</name>
<dbReference type="EMBL" id="VOLR01000010">
    <property type="protein sequence ID" value="TWX60147.1"/>
    <property type="molecule type" value="Genomic_DNA"/>
</dbReference>
<reference evidence="2 4" key="1">
    <citation type="submission" date="2019-07" db="EMBL/GenBank/DDBJ databases">
        <title>Genomes of sea-ice associated Colwellia species.</title>
        <authorList>
            <person name="Bowman J.P."/>
        </authorList>
    </citation>
    <scope>NUCLEOTIDE SEQUENCE [LARGE SCALE GENOMIC DNA]</scope>
    <source>
        <strain evidence="1 3">ACAM 607</strain>
        <strain evidence="2 4">IC036</strain>
    </source>
</reference>
<dbReference type="Proteomes" id="UP000321525">
    <property type="component" value="Unassembled WGS sequence"/>
</dbReference>
<dbReference type="EMBL" id="VOLQ01000046">
    <property type="protein sequence ID" value="TWX63334.1"/>
    <property type="molecule type" value="Genomic_DNA"/>
</dbReference>
<organism evidence="2 4">
    <name type="scientific">Colwellia hornerae</name>
    <dbReference type="NCBI Taxonomy" id="89402"/>
    <lineage>
        <taxon>Bacteria</taxon>
        <taxon>Pseudomonadati</taxon>
        <taxon>Pseudomonadota</taxon>
        <taxon>Gammaproteobacteria</taxon>
        <taxon>Alteromonadales</taxon>
        <taxon>Colwelliaceae</taxon>
        <taxon>Colwellia</taxon>
    </lineage>
</organism>
<evidence type="ECO:0000313" key="2">
    <source>
        <dbReference type="EMBL" id="TWX63334.1"/>
    </source>
</evidence>